<dbReference type="Proteomes" id="UP000636010">
    <property type="component" value="Unassembled WGS sequence"/>
</dbReference>
<name>A0ABQ1N0S7_9BACT</name>
<sequence length="117" mass="13393">MVIDNMKITFKSNEVHSEKCIGLATKGVISNLLDIEVKEAEISTIHFSVSAVDSDNEIVWIDENINEPFEILINNHSPINDLSEPLKISSRKEETEIQKKLELYEKLREELSIKNLI</sequence>
<dbReference type="EMBL" id="BMEC01000013">
    <property type="protein sequence ID" value="GGC48010.1"/>
    <property type="molecule type" value="Genomic_DNA"/>
</dbReference>
<organism evidence="1 2">
    <name type="scientific">Marivirga lumbricoides</name>
    <dbReference type="NCBI Taxonomy" id="1046115"/>
    <lineage>
        <taxon>Bacteria</taxon>
        <taxon>Pseudomonadati</taxon>
        <taxon>Bacteroidota</taxon>
        <taxon>Cytophagia</taxon>
        <taxon>Cytophagales</taxon>
        <taxon>Marivirgaceae</taxon>
        <taxon>Marivirga</taxon>
    </lineage>
</organism>
<evidence type="ECO:0000313" key="2">
    <source>
        <dbReference type="Proteomes" id="UP000636010"/>
    </source>
</evidence>
<proteinExistence type="predicted"/>
<protein>
    <submittedName>
        <fullName evidence="1">Uncharacterized protein</fullName>
    </submittedName>
</protein>
<reference evidence="2" key="1">
    <citation type="journal article" date="2019" name="Int. J. Syst. Evol. Microbiol.">
        <title>The Global Catalogue of Microorganisms (GCM) 10K type strain sequencing project: providing services to taxonomists for standard genome sequencing and annotation.</title>
        <authorList>
            <consortium name="The Broad Institute Genomics Platform"/>
            <consortium name="The Broad Institute Genome Sequencing Center for Infectious Disease"/>
            <person name="Wu L."/>
            <person name="Ma J."/>
        </authorList>
    </citation>
    <scope>NUCLEOTIDE SEQUENCE [LARGE SCALE GENOMIC DNA]</scope>
    <source>
        <strain evidence="2">CGMCC 1.10832</strain>
    </source>
</reference>
<accession>A0ABQ1N0S7</accession>
<keyword evidence="2" id="KW-1185">Reference proteome</keyword>
<comment type="caution">
    <text evidence="1">The sequence shown here is derived from an EMBL/GenBank/DDBJ whole genome shotgun (WGS) entry which is preliminary data.</text>
</comment>
<gene>
    <name evidence="1" type="ORF">GCM10011506_37030</name>
</gene>
<evidence type="ECO:0000313" key="1">
    <source>
        <dbReference type="EMBL" id="GGC48010.1"/>
    </source>
</evidence>